<evidence type="ECO:0000313" key="3">
    <source>
        <dbReference type="EMBL" id="NMH24124.1"/>
    </source>
</evidence>
<evidence type="ECO:0000259" key="2">
    <source>
        <dbReference type="Pfam" id="PF17931"/>
    </source>
</evidence>
<keyword evidence="4" id="KW-1185">Reference proteome</keyword>
<gene>
    <name evidence="3" type="ORF">G6042_02440</name>
</gene>
<organism evidence="3 4">
    <name type="scientific">Flavobacterium solisilvae</name>
    <dbReference type="NCBI Taxonomy" id="1852019"/>
    <lineage>
        <taxon>Bacteria</taxon>
        <taxon>Pseudomonadati</taxon>
        <taxon>Bacteroidota</taxon>
        <taxon>Flavobacteriia</taxon>
        <taxon>Flavobacteriales</taxon>
        <taxon>Flavobacteriaceae</taxon>
        <taxon>Flavobacterium</taxon>
    </lineage>
</organism>
<sequence length="222" mass="26376">MATATKKSKKLPITEDIIIEKFMNDVLQENQEPKNVYVFCQKHAIEESEFYSFFGSLDSLKQSIWLKFFENTTQTIIQDSKFSEYSNKNKLLTLYFTFFEVLTLNRTYILFYFKDKKEGLSNLSNLKSLRTEFKKFIEENCSRKENIISEKFTKVTQSAYAEGAWMQFLFLLKFWLDDTSKGFEKTDVLIEKSVNTVMDLMETKHLENIVDLGKFLWKEKFN</sequence>
<dbReference type="EMBL" id="JAAMPT010000194">
    <property type="protein sequence ID" value="NMH24124.1"/>
    <property type="molecule type" value="Genomic_DNA"/>
</dbReference>
<dbReference type="InterPro" id="IPR036271">
    <property type="entry name" value="Tet_transcr_reg_TetR-rel_C_sf"/>
</dbReference>
<feature type="transmembrane region" description="Helical" evidence="1">
    <location>
        <begin position="91"/>
        <end position="113"/>
    </location>
</feature>
<keyword evidence="1" id="KW-1133">Transmembrane helix</keyword>
<evidence type="ECO:0000256" key="1">
    <source>
        <dbReference type="SAM" id="Phobius"/>
    </source>
</evidence>
<keyword evidence="1" id="KW-0472">Membrane</keyword>
<accession>A0ABX1QPQ9</accession>
<dbReference type="Pfam" id="PF17931">
    <property type="entry name" value="TetR_C_23"/>
    <property type="match status" value="1"/>
</dbReference>
<dbReference type="InterPro" id="IPR041673">
    <property type="entry name" value="TetR_C_23"/>
</dbReference>
<comment type="caution">
    <text evidence="3">The sequence shown here is derived from an EMBL/GenBank/DDBJ whole genome shotgun (WGS) entry which is preliminary data.</text>
</comment>
<keyword evidence="1" id="KW-0812">Transmembrane</keyword>
<evidence type="ECO:0000313" key="4">
    <source>
        <dbReference type="Proteomes" id="UP000767947"/>
    </source>
</evidence>
<protein>
    <submittedName>
        <fullName evidence="3">TetR/AcrR family transcriptional regulator</fullName>
    </submittedName>
</protein>
<feature type="domain" description="Tetracyclin repressor-like C-terminal" evidence="2">
    <location>
        <begin position="90"/>
        <end position="216"/>
    </location>
</feature>
<reference evidence="3 4" key="1">
    <citation type="submission" date="2020-02" db="EMBL/GenBank/DDBJ databases">
        <title>Flavobacterium sp. genome.</title>
        <authorList>
            <person name="Jung H.S."/>
            <person name="Baek J.H."/>
            <person name="Jeon C.O."/>
        </authorList>
    </citation>
    <scope>NUCLEOTIDE SEQUENCE [LARGE SCALE GENOMIC DNA]</scope>
    <source>
        <strain evidence="3 4">SE-s27</strain>
    </source>
</reference>
<dbReference type="SUPFAM" id="SSF48498">
    <property type="entry name" value="Tetracyclin repressor-like, C-terminal domain"/>
    <property type="match status" value="1"/>
</dbReference>
<dbReference type="Proteomes" id="UP000767947">
    <property type="component" value="Unassembled WGS sequence"/>
</dbReference>
<dbReference type="RefSeq" id="WP_169522673.1">
    <property type="nucleotide sequence ID" value="NZ_JAAMPT010000194.1"/>
</dbReference>
<proteinExistence type="predicted"/>
<name>A0ABX1QPQ9_9FLAO</name>